<feature type="chain" id="PRO_5038624307" evidence="1">
    <location>
        <begin position="21"/>
        <end position="130"/>
    </location>
</feature>
<comment type="caution">
    <text evidence="2">The sequence shown here is derived from an EMBL/GenBank/DDBJ whole genome shotgun (WGS) entry which is preliminary data.</text>
</comment>
<dbReference type="PROSITE" id="PS51257">
    <property type="entry name" value="PROKAR_LIPOPROTEIN"/>
    <property type="match status" value="1"/>
</dbReference>
<evidence type="ECO:0000313" key="2">
    <source>
        <dbReference type="EMBL" id="GGI10984.1"/>
    </source>
</evidence>
<sequence>MKKVLFIFLALCIFSTGCVTENKAEKLTNRIMKNTEVLENLYQKHRRDKTLDAETEMKKVHLAKVLKTLNEDLSDLEKLYKEEPAYHINTMLMSIPYMEQSVDDRDLLLFEQGYSTYMNGYLNFIDIVNE</sequence>
<reference evidence="3" key="1">
    <citation type="journal article" date="2019" name="Int. J. Syst. Evol. Microbiol.">
        <title>The Global Catalogue of Microorganisms (GCM) 10K type strain sequencing project: providing services to taxonomists for standard genome sequencing and annotation.</title>
        <authorList>
            <consortium name="The Broad Institute Genomics Platform"/>
            <consortium name="The Broad Institute Genome Sequencing Center for Infectious Disease"/>
            <person name="Wu L."/>
            <person name="Ma J."/>
        </authorList>
    </citation>
    <scope>NUCLEOTIDE SEQUENCE [LARGE SCALE GENOMIC DNA]</scope>
    <source>
        <strain evidence="3">CGMCC 1.14993</strain>
    </source>
</reference>
<dbReference type="AlphaFoldDB" id="A0A8J3AIX8"/>
<dbReference type="EMBL" id="BMHB01000001">
    <property type="protein sequence ID" value="GGI10984.1"/>
    <property type="molecule type" value="Genomic_DNA"/>
</dbReference>
<organism evidence="2 3">
    <name type="scientific">Gottfriedia solisilvae</name>
    <dbReference type="NCBI Taxonomy" id="1516104"/>
    <lineage>
        <taxon>Bacteria</taxon>
        <taxon>Bacillati</taxon>
        <taxon>Bacillota</taxon>
        <taxon>Bacilli</taxon>
        <taxon>Bacillales</taxon>
        <taxon>Bacillaceae</taxon>
        <taxon>Gottfriedia</taxon>
    </lineage>
</organism>
<proteinExistence type="predicted"/>
<keyword evidence="3" id="KW-1185">Reference proteome</keyword>
<gene>
    <name evidence="2" type="ORF">GCM10007380_05550</name>
</gene>
<accession>A0A8J3AIX8</accession>
<feature type="signal peptide" evidence="1">
    <location>
        <begin position="1"/>
        <end position="20"/>
    </location>
</feature>
<name>A0A8J3AIX8_9BACI</name>
<evidence type="ECO:0000256" key="1">
    <source>
        <dbReference type="SAM" id="SignalP"/>
    </source>
</evidence>
<dbReference type="Proteomes" id="UP000626244">
    <property type="component" value="Unassembled WGS sequence"/>
</dbReference>
<protein>
    <submittedName>
        <fullName evidence="2">Uncharacterized protein</fullName>
    </submittedName>
</protein>
<evidence type="ECO:0000313" key="3">
    <source>
        <dbReference type="Proteomes" id="UP000626244"/>
    </source>
</evidence>
<dbReference type="RefSeq" id="WP_087998828.1">
    <property type="nucleotide sequence ID" value="NZ_BMHB01000001.1"/>
</dbReference>
<keyword evidence="1" id="KW-0732">Signal</keyword>